<gene>
    <name evidence="1" type="ORF">JOF53_005731</name>
</gene>
<sequence length="33" mass="3504">MLPFDVGEITERSVVVMPDSAFAQCGTSTKTGE</sequence>
<accession>A0ABS5AKV7</accession>
<evidence type="ECO:0000313" key="2">
    <source>
        <dbReference type="Proteomes" id="UP001519363"/>
    </source>
</evidence>
<comment type="caution">
    <text evidence="1">The sequence shown here is derived from an EMBL/GenBank/DDBJ whole genome shotgun (WGS) entry which is preliminary data.</text>
</comment>
<name>A0ABS5AKV7_9PSEU</name>
<reference evidence="1 2" key="1">
    <citation type="submission" date="2021-03" db="EMBL/GenBank/DDBJ databases">
        <title>Sequencing the genomes of 1000 actinobacteria strains.</title>
        <authorList>
            <person name="Klenk H.-P."/>
        </authorList>
    </citation>
    <scope>NUCLEOTIDE SEQUENCE [LARGE SCALE GENOMIC DNA]</scope>
    <source>
        <strain evidence="1 2">DSM 44580</strain>
    </source>
</reference>
<proteinExistence type="predicted"/>
<dbReference type="EMBL" id="JAGIOO010000001">
    <property type="protein sequence ID" value="MBP2476859.1"/>
    <property type="molecule type" value="Genomic_DNA"/>
</dbReference>
<organism evidence="1 2">
    <name type="scientific">Crossiella equi</name>
    <dbReference type="NCBI Taxonomy" id="130796"/>
    <lineage>
        <taxon>Bacteria</taxon>
        <taxon>Bacillati</taxon>
        <taxon>Actinomycetota</taxon>
        <taxon>Actinomycetes</taxon>
        <taxon>Pseudonocardiales</taxon>
        <taxon>Pseudonocardiaceae</taxon>
        <taxon>Crossiella</taxon>
    </lineage>
</organism>
<evidence type="ECO:0000313" key="1">
    <source>
        <dbReference type="EMBL" id="MBP2476859.1"/>
    </source>
</evidence>
<dbReference type="Proteomes" id="UP001519363">
    <property type="component" value="Unassembled WGS sequence"/>
</dbReference>
<keyword evidence="2" id="KW-1185">Reference proteome</keyword>
<protein>
    <submittedName>
        <fullName evidence="1">Uncharacterized protein</fullName>
    </submittedName>
</protein>